<dbReference type="PANTHER" id="PTHR19367:SF18">
    <property type="entry name" value="T CELL RECEPTOR ALPHA VARIABLE 16"/>
    <property type="match status" value="1"/>
</dbReference>
<dbReference type="SMART" id="SM00406">
    <property type="entry name" value="IGv"/>
    <property type="match status" value="1"/>
</dbReference>
<keyword evidence="2" id="KW-1064">Adaptive immunity</keyword>
<dbReference type="PANTHER" id="PTHR19367">
    <property type="entry name" value="T-CELL RECEPTOR ALPHA CHAIN V REGION"/>
    <property type="match status" value="1"/>
</dbReference>
<evidence type="ECO:0000256" key="5">
    <source>
        <dbReference type="ARBA" id="ARBA00043266"/>
    </source>
</evidence>
<dbReference type="SMART" id="SM00409">
    <property type="entry name" value="IG"/>
    <property type="match status" value="1"/>
</dbReference>
<dbReference type="InterPro" id="IPR003599">
    <property type="entry name" value="Ig_sub"/>
</dbReference>
<protein>
    <recommendedName>
        <fullName evidence="6">Ig-like domain-containing protein</fullName>
    </recommendedName>
</protein>
<keyword evidence="5" id="KW-1279">T cell receptor</keyword>
<accession>A0A8B9TH07</accession>
<sequence>MRQHKKPPLLIISDLPFPSFPVANHPCHSTSVTQQEGQVTVKQKETFQTTCTYQIPSLYALYWYQQKKGQAPQLVIYHTRAGTKQSDRLTTEMNTERKSSVLRLKEVELSDSALYLCAVSDTLVQGATLAVQQPRMGRGCMCARQSSGMGPSSLFWLTASPVHSEICQPDPLSQWDWCQWLERKEKVVKEALPSSVLLVLILISLITSKAGGGNSTHAHCCSCKKMHELMGLHRGTPGCILVREDTTVRGDTIPREYNILRTSWLLGPVEELSLSSR</sequence>
<dbReference type="PROSITE" id="PS50835">
    <property type="entry name" value="IG_LIKE"/>
    <property type="match status" value="1"/>
</dbReference>
<evidence type="ECO:0000256" key="1">
    <source>
        <dbReference type="ARBA" id="ARBA00022729"/>
    </source>
</evidence>
<dbReference type="InterPro" id="IPR051287">
    <property type="entry name" value="TCR_variable_region"/>
</dbReference>
<dbReference type="AlphaFoldDB" id="A0A8B9TH07"/>
<feature type="domain" description="Ig-like" evidence="6">
    <location>
        <begin position="18"/>
        <end position="130"/>
    </location>
</feature>
<evidence type="ECO:0000313" key="8">
    <source>
        <dbReference type="Proteomes" id="UP000694400"/>
    </source>
</evidence>
<dbReference type="GO" id="GO:0042101">
    <property type="term" value="C:T cell receptor complex"/>
    <property type="evidence" value="ECO:0007669"/>
    <property type="project" value="UniProtKB-KW"/>
</dbReference>
<evidence type="ECO:0000256" key="4">
    <source>
        <dbReference type="ARBA" id="ARBA00023319"/>
    </source>
</evidence>
<proteinExistence type="predicted"/>
<name>A0A8B9TH07_ANAPL</name>
<dbReference type="Ensembl" id="ENSAPLT00020022209.1">
    <property type="protein sequence ID" value="ENSAPLP00020020567.1"/>
    <property type="gene ID" value="ENSAPLG00020014468.1"/>
</dbReference>
<evidence type="ECO:0000259" key="6">
    <source>
        <dbReference type="PROSITE" id="PS50835"/>
    </source>
</evidence>
<dbReference type="InterPro" id="IPR036179">
    <property type="entry name" value="Ig-like_dom_sf"/>
</dbReference>
<keyword evidence="5" id="KW-0391">Immunity</keyword>
<evidence type="ECO:0000256" key="2">
    <source>
        <dbReference type="ARBA" id="ARBA00023130"/>
    </source>
</evidence>
<dbReference type="GO" id="GO:0002250">
    <property type="term" value="P:adaptive immune response"/>
    <property type="evidence" value="ECO:0007669"/>
    <property type="project" value="UniProtKB-KW"/>
</dbReference>
<dbReference type="Gene3D" id="2.60.40.10">
    <property type="entry name" value="Immunoglobulins"/>
    <property type="match status" value="1"/>
</dbReference>
<keyword evidence="4" id="KW-0393">Immunoglobulin domain</keyword>
<dbReference type="Proteomes" id="UP000694400">
    <property type="component" value="Chromosome 25"/>
</dbReference>
<evidence type="ECO:0000256" key="3">
    <source>
        <dbReference type="ARBA" id="ARBA00023170"/>
    </source>
</evidence>
<reference evidence="7" key="3">
    <citation type="submission" date="2025-09" db="UniProtKB">
        <authorList>
            <consortium name="Ensembl"/>
        </authorList>
    </citation>
    <scope>IDENTIFICATION</scope>
</reference>
<organism evidence="7 8">
    <name type="scientific">Anas platyrhynchos</name>
    <name type="common">Mallard</name>
    <name type="synonym">Anas boschas</name>
    <dbReference type="NCBI Taxonomy" id="8839"/>
    <lineage>
        <taxon>Eukaryota</taxon>
        <taxon>Metazoa</taxon>
        <taxon>Chordata</taxon>
        <taxon>Craniata</taxon>
        <taxon>Vertebrata</taxon>
        <taxon>Euteleostomi</taxon>
        <taxon>Archelosauria</taxon>
        <taxon>Archosauria</taxon>
        <taxon>Dinosauria</taxon>
        <taxon>Saurischia</taxon>
        <taxon>Theropoda</taxon>
        <taxon>Coelurosauria</taxon>
        <taxon>Aves</taxon>
        <taxon>Neognathae</taxon>
        <taxon>Galloanserae</taxon>
        <taxon>Anseriformes</taxon>
        <taxon>Anatidae</taxon>
        <taxon>Anatinae</taxon>
        <taxon>Anas</taxon>
    </lineage>
</organism>
<reference evidence="7" key="1">
    <citation type="submission" date="2019-08" db="EMBL/GenBank/DDBJ databases">
        <title>Three high-quality genomes provides insights into domestication of ducks.</title>
        <authorList>
            <person name="Hou Z.C."/>
            <person name="Zhu F."/>
            <person name="Yin Z.T."/>
            <person name="Zhang F."/>
        </authorList>
    </citation>
    <scope>NUCLEOTIDE SEQUENCE [LARGE SCALE GENOMIC DNA]</scope>
</reference>
<evidence type="ECO:0000313" key="7">
    <source>
        <dbReference type="Ensembl" id="ENSAPLP00020020567.1"/>
    </source>
</evidence>
<dbReference type="SUPFAM" id="SSF48726">
    <property type="entry name" value="Immunoglobulin"/>
    <property type="match status" value="1"/>
</dbReference>
<dbReference type="InterPro" id="IPR013106">
    <property type="entry name" value="Ig_V-set"/>
</dbReference>
<dbReference type="InterPro" id="IPR007110">
    <property type="entry name" value="Ig-like_dom"/>
</dbReference>
<keyword evidence="1" id="KW-0732">Signal</keyword>
<keyword evidence="3" id="KW-0675">Receptor</keyword>
<dbReference type="Pfam" id="PF07686">
    <property type="entry name" value="V-set"/>
    <property type="match status" value="1"/>
</dbReference>
<dbReference type="InterPro" id="IPR013783">
    <property type="entry name" value="Ig-like_fold"/>
</dbReference>
<reference evidence="7" key="2">
    <citation type="submission" date="2025-08" db="UniProtKB">
        <authorList>
            <consortium name="Ensembl"/>
        </authorList>
    </citation>
    <scope>IDENTIFICATION</scope>
</reference>